<dbReference type="Proteomes" id="UP001314205">
    <property type="component" value="Unassembled WGS sequence"/>
</dbReference>
<organism evidence="1 2">
    <name type="scientific">Parnassius mnemosyne</name>
    <name type="common">clouded apollo</name>
    <dbReference type="NCBI Taxonomy" id="213953"/>
    <lineage>
        <taxon>Eukaryota</taxon>
        <taxon>Metazoa</taxon>
        <taxon>Ecdysozoa</taxon>
        <taxon>Arthropoda</taxon>
        <taxon>Hexapoda</taxon>
        <taxon>Insecta</taxon>
        <taxon>Pterygota</taxon>
        <taxon>Neoptera</taxon>
        <taxon>Endopterygota</taxon>
        <taxon>Lepidoptera</taxon>
        <taxon>Glossata</taxon>
        <taxon>Ditrysia</taxon>
        <taxon>Papilionoidea</taxon>
        <taxon>Papilionidae</taxon>
        <taxon>Parnassiinae</taxon>
        <taxon>Parnassini</taxon>
        <taxon>Parnassius</taxon>
        <taxon>Driopa</taxon>
    </lineage>
</organism>
<name>A0AAV1M5D9_9NEOP</name>
<gene>
    <name evidence="1" type="ORF">PARMNEM_LOCUS19829</name>
</gene>
<evidence type="ECO:0000313" key="2">
    <source>
        <dbReference type="Proteomes" id="UP001314205"/>
    </source>
</evidence>
<reference evidence="1 2" key="1">
    <citation type="submission" date="2023-11" db="EMBL/GenBank/DDBJ databases">
        <authorList>
            <person name="Hedman E."/>
            <person name="Englund M."/>
            <person name="Stromberg M."/>
            <person name="Nyberg Akerstrom W."/>
            <person name="Nylinder S."/>
            <person name="Jareborg N."/>
            <person name="Kallberg Y."/>
            <person name="Kronander E."/>
        </authorList>
    </citation>
    <scope>NUCLEOTIDE SEQUENCE [LARGE SCALE GENOMIC DNA]</scope>
</reference>
<dbReference type="EMBL" id="CAVLGL010000126">
    <property type="protein sequence ID" value="CAK1601156.1"/>
    <property type="molecule type" value="Genomic_DNA"/>
</dbReference>
<evidence type="ECO:0000313" key="1">
    <source>
        <dbReference type="EMBL" id="CAK1601156.1"/>
    </source>
</evidence>
<accession>A0AAV1M5D9</accession>
<keyword evidence="2" id="KW-1185">Reference proteome</keyword>
<dbReference type="AlphaFoldDB" id="A0AAV1M5D9"/>
<proteinExistence type="predicted"/>
<sequence length="83" mass="8847">MEGSTLSNALCISINAQNVVACLAKEFISEIKEAKLSAALFPFRKPNCCSEGVVMGAYLSKNEGIQSSFFDGLCIGTLLNLLI</sequence>
<protein>
    <submittedName>
        <fullName evidence="1">Uncharacterized protein</fullName>
    </submittedName>
</protein>
<comment type="caution">
    <text evidence="1">The sequence shown here is derived from an EMBL/GenBank/DDBJ whole genome shotgun (WGS) entry which is preliminary data.</text>
</comment>